<dbReference type="GO" id="GO:0005524">
    <property type="term" value="F:ATP binding"/>
    <property type="evidence" value="ECO:0007669"/>
    <property type="project" value="InterPro"/>
</dbReference>
<dbReference type="InterPro" id="IPR011009">
    <property type="entry name" value="Kinase-like_dom_sf"/>
</dbReference>
<gene>
    <name evidence="3" type="ORF">RDB_LOCUS128263</name>
</gene>
<protein>
    <recommendedName>
        <fullName evidence="2">Protein kinase domain-containing protein</fullName>
    </recommendedName>
</protein>
<dbReference type="InterPro" id="IPR008271">
    <property type="entry name" value="Ser/Thr_kinase_AS"/>
</dbReference>
<dbReference type="Pfam" id="PF00069">
    <property type="entry name" value="Pkinase"/>
    <property type="match status" value="1"/>
</dbReference>
<dbReference type="Gene3D" id="1.10.510.10">
    <property type="entry name" value="Transferase(Phosphotransferase) domain 1"/>
    <property type="match status" value="1"/>
</dbReference>
<reference evidence="3" key="1">
    <citation type="submission" date="2021-01" db="EMBL/GenBank/DDBJ databases">
        <authorList>
            <person name="Kaushik A."/>
        </authorList>
    </citation>
    <scope>NUCLEOTIDE SEQUENCE</scope>
    <source>
        <strain evidence="3">AG6-10EEA</strain>
    </source>
</reference>
<comment type="caution">
    <text evidence="3">The sequence shown here is derived from an EMBL/GenBank/DDBJ whole genome shotgun (WGS) entry which is preliminary data.</text>
</comment>
<evidence type="ECO:0000313" key="4">
    <source>
        <dbReference type="Proteomes" id="UP000663853"/>
    </source>
</evidence>
<name>A0A8H3HIH4_9AGAM</name>
<dbReference type="PROSITE" id="PS50011">
    <property type="entry name" value="PROTEIN_KINASE_DOM"/>
    <property type="match status" value="1"/>
</dbReference>
<feature type="domain" description="Protein kinase" evidence="2">
    <location>
        <begin position="659"/>
        <end position="946"/>
    </location>
</feature>
<dbReference type="EMBL" id="CAJMXA010003682">
    <property type="protein sequence ID" value="CAE6510983.1"/>
    <property type="molecule type" value="Genomic_DNA"/>
</dbReference>
<dbReference type="InterPro" id="IPR018712">
    <property type="entry name" value="Tle1-like_cat"/>
</dbReference>
<dbReference type="PANTHER" id="PTHR33840">
    <property type="match status" value="1"/>
</dbReference>
<dbReference type="AlphaFoldDB" id="A0A8H3HIH4"/>
<feature type="region of interest" description="Disordered" evidence="1">
    <location>
        <begin position="1"/>
        <end position="26"/>
    </location>
</feature>
<dbReference type="Proteomes" id="UP000663853">
    <property type="component" value="Unassembled WGS sequence"/>
</dbReference>
<feature type="compositionally biased region" description="Polar residues" evidence="1">
    <location>
        <begin position="476"/>
        <end position="485"/>
    </location>
</feature>
<dbReference type="Pfam" id="PF09994">
    <property type="entry name" value="T6SS_Tle1-like_cat"/>
    <property type="match status" value="1"/>
</dbReference>
<evidence type="ECO:0000256" key="1">
    <source>
        <dbReference type="SAM" id="MobiDB-lite"/>
    </source>
</evidence>
<dbReference type="SUPFAM" id="SSF56112">
    <property type="entry name" value="Protein kinase-like (PK-like)"/>
    <property type="match status" value="1"/>
</dbReference>
<dbReference type="GO" id="GO:0004672">
    <property type="term" value="F:protein kinase activity"/>
    <property type="evidence" value="ECO:0007669"/>
    <property type="project" value="InterPro"/>
</dbReference>
<dbReference type="PANTHER" id="PTHR33840:SF1">
    <property type="entry name" value="TLE1 PHOSPHOLIPASE DOMAIN-CONTAINING PROTEIN"/>
    <property type="match status" value="1"/>
</dbReference>
<dbReference type="InterPro" id="IPR000719">
    <property type="entry name" value="Prot_kinase_dom"/>
</dbReference>
<feature type="region of interest" description="Disordered" evidence="1">
    <location>
        <begin position="466"/>
        <end position="486"/>
    </location>
</feature>
<accession>A0A8H3HIH4</accession>
<dbReference type="PROSITE" id="PS00108">
    <property type="entry name" value="PROTEIN_KINASE_ST"/>
    <property type="match status" value="1"/>
</dbReference>
<dbReference type="SMART" id="SM00220">
    <property type="entry name" value="S_TKc"/>
    <property type="match status" value="1"/>
</dbReference>
<evidence type="ECO:0000259" key="2">
    <source>
        <dbReference type="PROSITE" id="PS50011"/>
    </source>
</evidence>
<evidence type="ECO:0000313" key="3">
    <source>
        <dbReference type="EMBL" id="CAE6510983.1"/>
    </source>
</evidence>
<organism evidence="3 4">
    <name type="scientific">Rhizoctonia solani</name>
    <dbReference type="NCBI Taxonomy" id="456999"/>
    <lineage>
        <taxon>Eukaryota</taxon>
        <taxon>Fungi</taxon>
        <taxon>Dikarya</taxon>
        <taxon>Basidiomycota</taxon>
        <taxon>Agaricomycotina</taxon>
        <taxon>Agaricomycetes</taxon>
        <taxon>Cantharellales</taxon>
        <taxon>Ceratobasidiaceae</taxon>
        <taxon>Rhizoctonia</taxon>
    </lineage>
</organism>
<proteinExistence type="predicted"/>
<sequence length="951" mass="106711">MRSTPHTPAIQYHPLPRGAHSDTPSEINLRTSSCLEHMSLKVPVETPMLSLEGIDRPRYHSFQSGIRSRLTGKDILVFCDETGKDGKLGTNDKTNVWKLYQLVLSQRIGDQVRWGPLEKSTLRQNEIIYLPGIGSGSGMNPYNLLARSFGSTVVETIIEAYLHITNHYEAGSRIYLFGYSRGAFVVRKVTSLIYRIGIIRKREELLKLWDHERLEPWNFIDSPPRGSAIRIQALVVWDTVGATRSVHPKSKIEADILGMSDEELPPNVDHAFHVVAFHENRKLFRVTLFRPDSNQEDKLKEVWFPGSHSDVGGGGIKNIGLPSVSLIWIIGELQSICSLSISHDDLEYPARIESLSPSDAYRDSPKWKRLVDECETRLSFLRNTSLVHETVLYLKNFTPDYLDPRSNLKSQLLTINDLGSIGWDIQTGLVARNSLETLKYMNAMMARKSFKEQVVLQRRSDSLFTSPRSSIVGMDQTRSTNNHNPQPHRFSNAGNSTHSISVPVPPNLPIANARHGGESHVLTHSELQSFVTAQSTLQEPIRDTRHLARHNTDSGGVLPFQEPVPGAWRSSKPNFVKLEPRVGHRGAELNMDVPIHTPHTSILSHNIGSQHINYGTESLEMERSNSTGIISGTMSMLDVLEILSNHGCKDVTEKLDFASTSEHPISTGGFGDVYSGRLKTGDRVAIKCLRLIADTLDDGGQRIHVKNAAHELYAWSKCKHPHVIDLIGVTQHRNQIAMISSWMDNKHLNWFLSQHPEFDCCILSTQISDGVTYLHSMGIVHGDIKGLNILVDQHYQPKLADFGSALLGEYSSLRFTGSTRKPELTLRWAVLNLAFAEAPFTEMEHSLQAPELIADETGPSKPGDVYALGITILEIFTRSVPFADVKRDISLCYIVVVQKKYPTRPDMLHSDSIKANRLWSLLVECWAYEPQDRLLASEVYNEMKDIKGLSV</sequence>